<dbReference type="EMBL" id="JAWWNJ010000004">
    <property type="protein sequence ID" value="KAK7057488.1"/>
    <property type="molecule type" value="Genomic_DNA"/>
</dbReference>
<keyword evidence="1" id="KW-0732">Signal</keyword>
<sequence>MRKCRVLKIFLVSTLGFLLFTVLSGSRSQNHLIDEALDATLENYLHHLPIVTHKSCLNRHPRPQSPRDFQASQRHFVSKACQLLSTRKILLVGPETTYFLHSLWLAALKTRDHRTHHCHGPEFCKFHHICLPAGHSSSPRDRYKVPPTDKELVATNSTLMRYVLSTSLHTAKNKNDPGYTQVVVDPDTGIRLKNGYWLAQARRADIIVLNRGPIPAPAWTYSGETLGNWTFTRNLPRHLVLGNSLSADVLNAAFHATVTRFIPEVLQSLGAVQQDPLIRHKTLAWHASWFLGPQDFHAALQMDDPWALYYSAQGGMYMQNRLLTALLPHYNVHFLSPIAPSRFLADKAPADNAPRDMLQFTLGTTNSEAMATMFVKSLIELLECVK</sequence>
<feature type="signal peptide" evidence="1">
    <location>
        <begin position="1"/>
        <end position="28"/>
    </location>
</feature>
<evidence type="ECO:0000313" key="2">
    <source>
        <dbReference type="EMBL" id="KAK7057488.1"/>
    </source>
</evidence>
<dbReference type="Proteomes" id="UP001362999">
    <property type="component" value="Unassembled WGS sequence"/>
</dbReference>
<keyword evidence="3" id="KW-1185">Reference proteome</keyword>
<proteinExistence type="predicted"/>
<comment type="caution">
    <text evidence="2">The sequence shown here is derived from an EMBL/GenBank/DDBJ whole genome shotgun (WGS) entry which is preliminary data.</text>
</comment>
<evidence type="ECO:0000256" key="1">
    <source>
        <dbReference type="SAM" id="SignalP"/>
    </source>
</evidence>
<dbReference type="AlphaFoldDB" id="A0AAW0E1C6"/>
<accession>A0AAW0E1C6</accession>
<gene>
    <name evidence="2" type="ORF">R3P38DRAFT_2497937</name>
</gene>
<evidence type="ECO:0000313" key="3">
    <source>
        <dbReference type="Proteomes" id="UP001362999"/>
    </source>
</evidence>
<reference evidence="2 3" key="1">
    <citation type="journal article" date="2024" name="J Genomics">
        <title>Draft genome sequencing and assembly of Favolaschia claudopus CIRM-BRFM 2984 isolated from oak limbs.</title>
        <authorList>
            <person name="Navarro D."/>
            <person name="Drula E."/>
            <person name="Chaduli D."/>
            <person name="Cazenave R."/>
            <person name="Ahrendt S."/>
            <person name="Wang J."/>
            <person name="Lipzen A."/>
            <person name="Daum C."/>
            <person name="Barry K."/>
            <person name="Grigoriev I.V."/>
            <person name="Favel A."/>
            <person name="Rosso M.N."/>
            <person name="Martin F."/>
        </authorList>
    </citation>
    <scope>NUCLEOTIDE SEQUENCE [LARGE SCALE GENOMIC DNA]</scope>
    <source>
        <strain evidence="2 3">CIRM-BRFM 2984</strain>
    </source>
</reference>
<organism evidence="2 3">
    <name type="scientific">Favolaschia claudopus</name>
    <dbReference type="NCBI Taxonomy" id="2862362"/>
    <lineage>
        <taxon>Eukaryota</taxon>
        <taxon>Fungi</taxon>
        <taxon>Dikarya</taxon>
        <taxon>Basidiomycota</taxon>
        <taxon>Agaricomycotina</taxon>
        <taxon>Agaricomycetes</taxon>
        <taxon>Agaricomycetidae</taxon>
        <taxon>Agaricales</taxon>
        <taxon>Marasmiineae</taxon>
        <taxon>Mycenaceae</taxon>
        <taxon>Favolaschia</taxon>
    </lineage>
</organism>
<protein>
    <submittedName>
        <fullName evidence="2">Uncharacterized protein</fullName>
    </submittedName>
</protein>
<name>A0AAW0E1C6_9AGAR</name>
<feature type="chain" id="PRO_5043485894" evidence="1">
    <location>
        <begin position="29"/>
        <end position="386"/>
    </location>
</feature>